<comment type="caution">
    <text evidence="2">The sequence shown here is derived from an EMBL/GenBank/DDBJ whole genome shotgun (WGS) entry which is preliminary data.</text>
</comment>
<dbReference type="EMBL" id="QXFT01000329">
    <property type="protein sequence ID" value="KAE9347053.1"/>
    <property type="molecule type" value="Genomic_DNA"/>
</dbReference>
<evidence type="ECO:0000313" key="3">
    <source>
        <dbReference type="EMBL" id="KAE9347053.1"/>
    </source>
</evidence>
<organism evidence="2 4">
    <name type="scientific">Phytophthora rubi</name>
    <dbReference type="NCBI Taxonomy" id="129364"/>
    <lineage>
        <taxon>Eukaryota</taxon>
        <taxon>Sar</taxon>
        <taxon>Stramenopiles</taxon>
        <taxon>Oomycota</taxon>
        <taxon>Peronosporomycetes</taxon>
        <taxon>Peronosporales</taxon>
        <taxon>Peronosporaceae</taxon>
        <taxon>Phytophthora</taxon>
    </lineage>
</organism>
<dbReference type="Proteomes" id="UP000429607">
    <property type="component" value="Unassembled WGS sequence"/>
</dbReference>
<gene>
    <name evidence="2" type="ORF">PR001_g6957</name>
    <name evidence="1" type="ORF">PR002_g7092</name>
    <name evidence="3" type="ORF">PR003_g7122</name>
</gene>
<name>A0A6A3NJX1_9STRA</name>
<sequence length="82" mass="8922">MRSSNVLTSLMILSSSSEAKSLGMSPPFRIVLISSKKASHTNCESFIKKTVGTALPGFDPPPVAFTFNVRVLRPDLPRVLFV</sequence>
<dbReference type="Proteomes" id="UP000435112">
    <property type="component" value="Unassembled WGS sequence"/>
</dbReference>
<reference evidence="4 6" key="1">
    <citation type="submission" date="2018-09" db="EMBL/GenBank/DDBJ databases">
        <title>Genomic investigation of the strawberry pathogen Phytophthora fragariae indicates pathogenicity is determined by transcriptional variation in three key races.</title>
        <authorList>
            <person name="Adams T.M."/>
            <person name="Armitage A.D."/>
            <person name="Sobczyk M.K."/>
            <person name="Bates H.J."/>
            <person name="Dunwell J.M."/>
            <person name="Nellist C.F."/>
            <person name="Harrison R.J."/>
        </authorList>
    </citation>
    <scope>NUCLEOTIDE SEQUENCE [LARGE SCALE GENOMIC DNA]</scope>
    <source>
        <strain evidence="2 4">SCRP249</strain>
        <strain evidence="1 6">SCRP324</strain>
        <strain evidence="3 5">SCRP333</strain>
    </source>
</reference>
<dbReference type="EMBL" id="QXFU01000331">
    <property type="protein sequence ID" value="KAE9036422.1"/>
    <property type="molecule type" value="Genomic_DNA"/>
</dbReference>
<evidence type="ECO:0000313" key="5">
    <source>
        <dbReference type="Proteomes" id="UP000434957"/>
    </source>
</evidence>
<dbReference type="AlphaFoldDB" id="A0A6A3NJX1"/>
<dbReference type="EMBL" id="QXFV01000337">
    <property type="protein sequence ID" value="KAE9040691.1"/>
    <property type="molecule type" value="Genomic_DNA"/>
</dbReference>
<protein>
    <submittedName>
        <fullName evidence="2">Uncharacterized protein</fullName>
    </submittedName>
</protein>
<evidence type="ECO:0000313" key="1">
    <source>
        <dbReference type="EMBL" id="KAE9036422.1"/>
    </source>
</evidence>
<evidence type="ECO:0000313" key="6">
    <source>
        <dbReference type="Proteomes" id="UP000435112"/>
    </source>
</evidence>
<evidence type="ECO:0000313" key="4">
    <source>
        <dbReference type="Proteomes" id="UP000429607"/>
    </source>
</evidence>
<evidence type="ECO:0000313" key="2">
    <source>
        <dbReference type="EMBL" id="KAE9040691.1"/>
    </source>
</evidence>
<proteinExistence type="predicted"/>
<keyword evidence="5" id="KW-1185">Reference proteome</keyword>
<dbReference type="Proteomes" id="UP000434957">
    <property type="component" value="Unassembled WGS sequence"/>
</dbReference>
<accession>A0A6A3NJX1</accession>